<dbReference type="AlphaFoldDB" id="A0A382P6L9"/>
<sequence>MVGLRGLEPRTSALSGQRSNRLSYKPK</sequence>
<accession>A0A382P6L9</accession>
<protein>
    <submittedName>
        <fullName evidence="2">Uncharacterized protein</fullName>
    </submittedName>
</protein>
<gene>
    <name evidence="2" type="ORF">METZ01_LOCUS320335</name>
</gene>
<evidence type="ECO:0000256" key="1">
    <source>
        <dbReference type="SAM" id="MobiDB-lite"/>
    </source>
</evidence>
<reference evidence="2" key="1">
    <citation type="submission" date="2018-05" db="EMBL/GenBank/DDBJ databases">
        <authorList>
            <person name="Lanie J.A."/>
            <person name="Ng W.-L."/>
            <person name="Kazmierczak K.M."/>
            <person name="Andrzejewski T.M."/>
            <person name="Davidsen T.M."/>
            <person name="Wayne K.J."/>
            <person name="Tettelin H."/>
            <person name="Glass J.I."/>
            <person name="Rusch D."/>
            <person name="Podicherti R."/>
            <person name="Tsui H.-C.T."/>
            <person name="Winkler M.E."/>
        </authorList>
    </citation>
    <scope>NUCLEOTIDE SEQUENCE</scope>
</reference>
<dbReference type="AntiFam" id="ANF00014">
    <property type="entry name" value="tRNA translation"/>
</dbReference>
<dbReference type="EMBL" id="UINC01104379">
    <property type="protein sequence ID" value="SVC67481.1"/>
    <property type="molecule type" value="Genomic_DNA"/>
</dbReference>
<feature type="compositionally biased region" description="Polar residues" evidence="1">
    <location>
        <begin position="12"/>
        <end position="27"/>
    </location>
</feature>
<proteinExistence type="predicted"/>
<organism evidence="2">
    <name type="scientific">marine metagenome</name>
    <dbReference type="NCBI Taxonomy" id="408172"/>
    <lineage>
        <taxon>unclassified sequences</taxon>
        <taxon>metagenomes</taxon>
        <taxon>ecological metagenomes</taxon>
    </lineage>
</organism>
<feature type="region of interest" description="Disordered" evidence="1">
    <location>
        <begin position="1"/>
        <end position="27"/>
    </location>
</feature>
<name>A0A382P6L9_9ZZZZ</name>
<evidence type="ECO:0000313" key="2">
    <source>
        <dbReference type="EMBL" id="SVC67481.1"/>
    </source>
</evidence>